<evidence type="ECO:0000313" key="2">
    <source>
        <dbReference type="EMBL" id="KKQ91667.1"/>
    </source>
</evidence>
<proteinExistence type="predicted"/>
<dbReference type="Pfam" id="PF04020">
    <property type="entry name" value="Phage_holin_4_2"/>
    <property type="match status" value="1"/>
</dbReference>
<dbReference type="Proteomes" id="UP000034774">
    <property type="component" value="Unassembled WGS sequence"/>
</dbReference>
<accession>A0A0G0LKW4</accession>
<evidence type="ECO:0008006" key="4">
    <source>
        <dbReference type="Google" id="ProtNLM"/>
    </source>
</evidence>
<sequence length="133" mass="14796">MRTLLKHFIIDTVALYLISLAIQGIVFEKGVESLLLTGLVLMLATTIIKPIINLLLLPINLITFGLFKWVAYAITLYLVTLVVPGFKLLDFVFAGFSSYWVAIPSIHLTGALAFLAFSFVISLVSSIVFWIFK</sequence>
<name>A0A0G0LKW4_9BACT</name>
<feature type="transmembrane region" description="Helical" evidence="1">
    <location>
        <begin position="69"/>
        <end position="86"/>
    </location>
</feature>
<gene>
    <name evidence="2" type="ORF">UT17_C0004G0015</name>
</gene>
<evidence type="ECO:0000256" key="1">
    <source>
        <dbReference type="SAM" id="Phobius"/>
    </source>
</evidence>
<dbReference type="EMBL" id="LBVU01000004">
    <property type="protein sequence ID" value="KKQ91667.1"/>
    <property type="molecule type" value="Genomic_DNA"/>
</dbReference>
<dbReference type="PANTHER" id="PTHR37309:SF1">
    <property type="entry name" value="SLR0284 PROTEIN"/>
    <property type="match status" value="1"/>
</dbReference>
<comment type="caution">
    <text evidence="2">The sequence shown here is derived from an EMBL/GenBank/DDBJ whole genome shotgun (WGS) entry which is preliminary data.</text>
</comment>
<dbReference type="AlphaFoldDB" id="A0A0G0LKW4"/>
<dbReference type="STRING" id="1618572.UT17_C0004G0015"/>
<keyword evidence="1" id="KW-1133">Transmembrane helix</keyword>
<feature type="transmembrane region" description="Helical" evidence="1">
    <location>
        <begin position="106"/>
        <end position="132"/>
    </location>
</feature>
<feature type="transmembrane region" description="Helical" evidence="1">
    <location>
        <begin position="33"/>
        <end position="57"/>
    </location>
</feature>
<feature type="transmembrane region" description="Helical" evidence="1">
    <location>
        <begin position="7"/>
        <end position="27"/>
    </location>
</feature>
<organism evidence="2 3">
    <name type="scientific">Candidatus Woesebacteria bacterium GW2011_GWB1_39_10</name>
    <dbReference type="NCBI Taxonomy" id="1618572"/>
    <lineage>
        <taxon>Bacteria</taxon>
        <taxon>Candidatus Woeseibacteriota</taxon>
    </lineage>
</organism>
<dbReference type="PANTHER" id="PTHR37309">
    <property type="entry name" value="SLR0284 PROTEIN"/>
    <property type="match status" value="1"/>
</dbReference>
<evidence type="ECO:0000313" key="3">
    <source>
        <dbReference type="Proteomes" id="UP000034774"/>
    </source>
</evidence>
<reference evidence="2 3" key="1">
    <citation type="journal article" date="2015" name="Nature">
        <title>rRNA introns, odd ribosomes, and small enigmatic genomes across a large radiation of phyla.</title>
        <authorList>
            <person name="Brown C.T."/>
            <person name="Hug L.A."/>
            <person name="Thomas B.C."/>
            <person name="Sharon I."/>
            <person name="Castelle C.J."/>
            <person name="Singh A."/>
            <person name="Wilkins M.J."/>
            <person name="Williams K.H."/>
            <person name="Banfield J.F."/>
        </authorList>
    </citation>
    <scope>NUCLEOTIDE SEQUENCE [LARGE SCALE GENOMIC DNA]</scope>
</reference>
<protein>
    <recommendedName>
        <fullName evidence="4">Phage holin family protein</fullName>
    </recommendedName>
</protein>
<keyword evidence="1" id="KW-0472">Membrane</keyword>
<keyword evidence="1" id="KW-0812">Transmembrane</keyword>
<dbReference type="InterPro" id="IPR007165">
    <property type="entry name" value="Phage_holin_4_2"/>
</dbReference>